<dbReference type="KEGG" id="apuu:APUU_30261S"/>
<keyword evidence="7" id="KW-0503">Monooxygenase</keyword>
<dbReference type="SUPFAM" id="SSF48264">
    <property type="entry name" value="Cytochrome P450"/>
    <property type="match status" value="1"/>
</dbReference>
<dbReference type="CDD" id="cd11060">
    <property type="entry name" value="CYP57A1-like"/>
    <property type="match status" value="1"/>
</dbReference>
<dbReference type="RefSeq" id="XP_041554230.1">
    <property type="nucleotide sequence ID" value="XM_041701334.1"/>
</dbReference>
<name>A0A7R7XIE2_9EURO</name>
<dbReference type="Proteomes" id="UP000654913">
    <property type="component" value="Chromosome 3"/>
</dbReference>
<dbReference type="Pfam" id="PF00067">
    <property type="entry name" value="p450"/>
    <property type="match status" value="1"/>
</dbReference>
<comment type="similarity">
    <text evidence="2 7">Belongs to the cytochrome P450 family.</text>
</comment>
<dbReference type="GeneID" id="64972041"/>
<organism evidence="8 9">
    <name type="scientific">Aspergillus puulaauensis</name>
    <dbReference type="NCBI Taxonomy" id="1220207"/>
    <lineage>
        <taxon>Eukaryota</taxon>
        <taxon>Fungi</taxon>
        <taxon>Dikarya</taxon>
        <taxon>Ascomycota</taxon>
        <taxon>Pezizomycotina</taxon>
        <taxon>Eurotiomycetes</taxon>
        <taxon>Eurotiomycetidae</taxon>
        <taxon>Eurotiales</taxon>
        <taxon>Aspergillaceae</taxon>
        <taxon>Aspergillus</taxon>
    </lineage>
</organism>
<evidence type="ECO:0000256" key="6">
    <source>
        <dbReference type="PIRSR" id="PIRSR602401-1"/>
    </source>
</evidence>
<evidence type="ECO:0000256" key="7">
    <source>
        <dbReference type="RuleBase" id="RU000461"/>
    </source>
</evidence>
<reference evidence="8" key="2">
    <citation type="submission" date="2021-02" db="EMBL/GenBank/DDBJ databases">
        <title>Aspergillus puulaauensis MK2 genome sequence.</title>
        <authorList>
            <person name="Futagami T."/>
            <person name="Mori K."/>
            <person name="Kadooka C."/>
            <person name="Tanaka T."/>
        </authorList>
    </citation>
    <scope>NUCLEOTIDE SEQUENCE</scope>
    <source>
        <strain evidence="8">MK2</strain>
    </source>
</reference>
<keyword evidence="5 6" id="KW-0408">Iron</keyword>
<proteinExistence type="inferred from homology"/>
<dbReference type="GO" id="GO:0016705">
    <property type="term" value="F:oxidoreductase activity, acting on paired donors, with incorporation or reduction of molecular oxygen"/>
    <property type="evidence" value="ECO:0007669"/>
    <property type="project" value="InterPro"/>
</dbReference>
<dbReference type="PANTHER" id="PTHR24305:SF232">
    <property type="entry name" value="P450, PUTATIVE (EUROFUNG)-RELATED"/>
    <property type="match status" value="1"/>
</dbReference>
<evidence type="ECO:0000256" key="2">
    <source>
        <dbReference type="ARBA" id="ARBA00010617"/>
    </source>
</evidence>
<dbReference type="Gene3D" id="1.10.630.10">
    <property type="entry name" value="Cytochrome P450"/>
    <property type="match status" value="1"/>
</dbReference>
<dbReference type="PRINTS" id="PR00463">
    <property type="entry name" value="EP450I"/>
</dbReference>
<evidence type="ECO:0000256" key="1">
    <source>
        <dbReference type="ARBA" id="ARBA00001971"/>
    </source>
</evidence>
<feature type="binding site" description="axial binding residue" evidence="6">
    <location>
        <position position="335"/>
    </location>
    <ligand>
        <name>heme</name>
        <dbReference type="ChEBI" id="CHEBI:30413"/>
    </ligand>
    <ligandPart>
        <name>Fe</name>
        <dbReference type="ChEBI" id="CHEBI:18248"/>
    </ligandPart>
</feature>
<dbReference type="InterPro" id="IPR036396">
    <property type="entry name" value="Cyt_P450_sf"/>
</dbReference>
<dbReference type="PRINTS" id="PR00385">
    <property type="entry name" value="P450"/>
</dbReference>
<evidence type="ECO:0000256" key="5">
    <source>
        <dbReference type="ARBA" id="ARBA00023004"/>
    </source>
</evidence>
<dbReference type="PROSITE" id="PS00086">
    <property type="entry name" value="CYTOCHROME_P450"/>
    <property type="match status" value="1"/>
</dbReference>
<evidence type="ECO:0008006" key="10">
    <source>
        <dbReference type="Google" id="ProtNLM"/>
    </source>
</evidence>
<dbReference type="OrthoDB" id="3934656at2759"/>
<keyword evidence="6 7" id="KW-0349">Heme</keyword>
<dbReference type="InterPro" id="IPR050121">
    <property type="entry name" value="Cytochrome_P450_monoxygenase"/>
</dbReference>
<dbReference type="GO" id="GO:0020037">
    <property type="term" value="F:heme binding"/>
    <property type="evidence" value="ECO:0007669"/>
    <property type="project" value="InterPro"/>
</dbReference>
<dbReference type="GO" id="GO:0005506">
    <property type="term" value="F:iron ion binding"/>
    <property type="evidence" value="ECO:0007669"/>
    <property type="project" value="InterPro"/>
</dbReference>
<dbReference type="InterPro" id="IPR017972">
    <property type="entry name" value="Cyt_P450_CS"/>
</dbReference>
<gene>
    <name evidence="8" type="ORF">APUU_30261S</name>
</gene>
<evidence type="ECO:0000256" key="3">
    <source>
        <dbReference type="ARBA" id="ARBA00022723"/>
    </source>
</evidence>
<dbReference type="AlphaFoldDB" id="A0A7R7XIE2"/>
<evidence type="ECO:0000256" key="4">
    <source>
        <dbReference type="ARBA" id="ARBA00023002"/>
    </source>
</evidence>
<dbReference type="InterPro" id="IPR002401">
    <property type="entry name" value="Cyt_P450_E_grp-I"/>
</dbReference>
<evidence type="ECO:0000313" key="9">
    <source>
        <dbReference type="Proteomes" id="UP000654913"/>
    </source>
</evidence>
<keyword evidence="4 7" id="KW-0560">Oxidoreductase</keyword>
<dbReference type="GO" id="GO:0004497">
    <property type="term" value="F:monooxygenase activity"/>
    <property type="evidence" value="ECO:0007669"/>
    <property type="project" value="UniProtKB-KW"/>
</dbReference>
<dbReference type="EMBL" id="AP024445">
    <property type="protein sequence ID" value="BCS22036.1"/>
    <property type="molecule type" value="Genomic_DNA"/>
</dbReference>
<evidence type="ECO:0000313" key="8">
    <source>
        <dbReference type="EMBL" id="BCS22036.1"/>
    </source>
</evidence>
<keyword evidence="3 6" id="KW-0479">Metal-binding</keyword>
<protein>
    <recommendedName>
        <fullName evidence="10">Cytochrome P450</fullName>
    </recommendedName>
</protein>
<dbReference type="PANTHER" id="PTHR24305">
    <property type="entry name" value="CYTOCHROME P450"/>
    <property type="match status" value="1"/>
</dbReference>
<accession>A0A7R7XIE2</accession>
<sequence>MFSVRSPEEHQALRRPVAQKFSMSAIRAMEPFADDCTGIFLDAMRSLQGQDVDLGSWLQWYAFDVIGAITFQQQFGFLEKREDVLGMISSIDSALRYAALAGQIPAVHPWLMGNRWVAKLLATQPFFRIPDPSRTIVKYTEECIEEYDRKPAAAHGDRSDFLSWLRGEAAKGKPMSQRDFLNHLSNNLLAGSDTTAISLRAIIYYLVKTPRVYRKLQEEIDAADRAGKLSKYVTYAECLQLPYLQAVMKEAMRCHPGVSYPLERVVPAAGVDLCGVHLDAGTVVGINPAVIHLDKEIFGDDAAEFRPERWTDGADERVKLMDRHLMTFGYGSRTCIGKNISIMEMGKLVPQTLRHFDIEWASDAPEWRVETFWFAKQHGLVCRLTSRAGKNGN</sequence>
<comment type="cofactor">
    <cofactor evidence="1 6">
        <name>heme</name>
        <dbReference type="ChEBI" id="CHEBI:30413"/>
    </cofactor>
</comment>
<keyword evidence="9" id="KW-1185">Reference proteome</keyword>
<dbReference type="InterPro" id="IPR001128">
    <property type="entry name" value="Cyt_P450"/>
</dbReference>
<reference evidence="8" key="1">
    <citation type="submission" date="2021-01" db="EMBL/GenBank/DDBJ databases">
        <authorList>
            <consortium name="Aspergillus puulaauensis MK2 genome sequencing consortium"/>
            <person name="Kazuki M."/>
            <person name="Futagami T."/>
        </authorList>
    </citation>
    <scope>NUCLEOTIDE SEQUENCE</scope>
    <source>
        <strain evidence="8">MK2</strain>
    </source>
</reference>